<evidence type="ECO:0000256" key="3">
    <source>
        <dbReference type="ARBA" id="ARBA00023163"/>
    </source>
</evidence>
<dbReference type="CDD" id="cd06170">
    <property type="entry name" value="LuxR_C_like"/>
    <property type="match status" value="1"/>
</dbReference>
<dbReference type="PRINTS" id="PR00038">
    <property type="entry name" value="HTHLUXR"/>
</dbReference>
<feature type="domain" description="HTH luxR-type" evidence="4">
    <location>
        <begin position="1"/>
        <end position="59"/>
    </location>
</feature>
<dbReference type="GO" id="GO:0003677">
    <property type="term" value="F:DNA binding"/>
    <property type="evidence" value="ECO:0007669"/>
    <property type="project" value="UniProtKB-KW"/>
</dbReference>
<dbReference type="PANTHER" id="PTHR44688:SF16">
    <property type="entry name" value="DNA-BINDING TRANSCRIPTIONAL ACTIVATOR DEVR_DOSR"/>
    <property type="match status" value="1"/>
</dbReference>
<dbReference type="InterPro" id="IPR016032">
    <property type="entry name" value="Sig_transdc_resp-reg_C-effctor"/>
</dbReference>
<dbReference type="SUPFAM" id="SSF46894">
    <property type="entry name" value="C-terminal effector domain of the bipartite response regulators"/>
    <property type="match status" value="1"/>
</dbReference>
<dbReference type="STRING" id="1357279.N018_12505"/>
<evidence type="ECO:0000256" key="2">
    <source>
        <dbReference type="ARBA" id="ARBA00023125"/>
    </source>
</evidence>
<keyword evidence="2" id="KW-0238">DNA-binding</keyword>
<dbReference type="PANTHER" id="PTHR44688">
    <property type="entry name" value="DNA-BINDING TRANSCRIPTIONAL ACTIVATOR DEVR_DOSR"/>
    <property type="match status" value="1"/>
</dbReference>
<evidence type="ECO:0000313" key="6">
    <source>
        <dbReference type="Proteomes" id="UP000019089"/>
    </source>
</evidence>
<name>W0MVF2_PSESX</name>
<accession>W0MVF2</accession>
<sequence length="61" mass="6533">MTARQKQVLSLVASGKTNKEIAKELGVSPFTVRIHVSSLLKVLGVPTRSAAAAQFSRLVIK</sequence>
<dbReference type="PROSITE" id="PS50043">
    <property type="entry name" value="HTH_LUXR_2"/>
    <property type="match status" value="1"/>
</dbReference>
<evidence type="ECO:0000259" key="4">
    <source>
        <dbReference type="PROSITE" id="PS50043"/>
    </source>
</evidence>
<gene>
    <name evidence="5" type="ORF">N018_12505</name>
</gene>
<protein>
    <submittedName>
        <fullName evidence="5">LuxR family transcriptional regulator</fullName>
    </submittedName>
</protein>
<dbReference type="AlphaFoldDB" id="W0MVF2"/>
<keyword evidence="1" id="KW-0805">Transcription regulation</keyword>
<dbReference type="InterPro" id="IPR036388">
    <property type="entry name" value="WH-like_DNA-bd_sf"/>
</dbReference>
<dbReference type="GO" id="GO:0006355">
    <property type="term" value="P:regulation of DNA-templated transcription"/>
    <property type="evidence" value="ECO:0007669"/>
    <property type="project" value="InterPro"/>
</dbReference>
<evidence type="ECO:0000256" key="1">
    <source>
        <dbReference type="ARBA" id="ARBA00023015"/>
    </source>
</evidence>
<dbReference type="Proteomes" id="UP000019089">
    <property type="component" value="Chromosome"/>
</dbReference>
<dbReference type="eggNOG" id="COG2197">
    <property type="taxonomic scope" value="Bacteria"/>
</dbReference>
<proteinExistence type="predicted"/>
<dbReference type="Gene3D" id="1.10.10.10">
    <property type="entry name" value="Winged helix-like DNA-binding domain superfamily/Winged helix DNA-binding domain"/>
    <property type="match status" value="1"/>
</dbReference>
<dbReference type="SMART" id="SM00421">
    <property type="entry name" value="HTH_LUXR"/>
    <property type="match status" value="1"/>
</dbReference>
<dbReference type="EMBL" id="CP007014">
    <property type="protein sequence ID" value="AHG41003.1"/>
    <property type="molecule type" value="Genomic_DNA"/>
</dbReference>
<dbReference type="HOGENOM" id="CLU_000445_103_9_6"/>
<evidence type="ECO:0000313" key="5">
    <source>
        <dbReference type="EMBL" id="AHG41003.1"/>
    </source>
</evidence>
<reference evidence="5 6" key="1">
    <citation type="submission" date="2013-12" db="EMBL/GenBank/DDBJ databases">
        <title>Interactions Between Genome Architecture and Virulence Genes in Pseudomonas syringae, strain CC1557 as a model.</title>
        <authorList>
            <person name="Baltrus D."/>
            <person name="Hockett K."/>
            <person name="Karlsrud E."/>
            <person name="Dougherty K."/>
            <person name="Nishimura M."/>
        </authorList>
    </citation>
    <scope>NUCLEOTIDE SEQUENCE [LARGE SCALE GENOMIC DNA]</scope>
    <source>
        <strain evidence="5 6">CC1557</strain>
    </source>
</reference>
<keyword evidence="3" id="KW-0804">Transcription</keyword>
<dbReference type="KEGG" id="psyr:N018_12505"/>
<dbReference type="Pfam" id="PF00196">
    <property type="entry name" value="GerE"/>
    <property type="match status" value="1"/>
</dbReference>
<dbReference type="InterPro" id="IPR000792">
    <property type="entry name" value="Tscrpt_reg_LuxR_C"/>
</dbReference>
<organism evidence="5 6">
    <name type="scientific">Pseudomonas syringae CC1557</name>
    <dbReference type="NCBI Taxonomy" id="1357279"/>
    <lineage>
        <taxon>Bacteria</taxon>
        <taxon>Pseudomonadati</taxon>
        <taxon>Pseudomonadota</taxon>
        <taxon>Gammaproteobacteria</taxon>
        <taxon>Pseudomonadales</taxon>
        <taxon>Pseudomonadaceae</taxon>
        <taxon>Pseudomonas</taxon>
        <taxon>Pseudomonas syringae</taxon>
    </lineage>
</organism>